<dbReference type="Pfam" id="PF00483">
    <property type="entry name" value="NTP_transferase"/>
    <property type="match status" value="1"/>
</dbReference>
<dbReference type="Gene3D" id="2.160.10.10">
    <property type="entry name" value="Hexapeptide repeat proteins"/>
    <property type="match status" value="1"/>
</dbReference>
<protein>
    <submittedName>
        <fullName evidence="2">Unannotated protein</fullName>
    </submittedName>
</protein>
<gene>
    <name evidence="2" type="ORF">UFOPK3519_02123</name>
</gene>
<dbReference type="NCBIfam" id="TIGR01208">
    <property type="entry name" value="rmlA_long"/>
    <property type="match status" value="1"/>
</dbReference>
<proteinExistence type="predicted"/>
<organism evidence="2">
    <name type="scientific">freshwater metagenome</name>
    <dbReference type="NCBI Taxonomy" id="449393"/>
    <lineage>
        <taxon>unclassified sequences</taxon>
        <taxon>metagenomes</taxon>
        <taxon>ecological metagenomes</taxon>
    </lineage>
</organism>
<dbReference type="InterPro" id="IPR029044">
    <property type="entry name" value="Nucleotide-diphossugar_trans"/>
</dbReference>
<dbReference type="Gene3D" id="3.90.550.10">
    <property type="entry name" value="Spore Coat Polysaccharide Biosynthesis Protein SpsA, Chain A"/>
    <property type="match status" value="1"/>
</dbReference>
<feature type="domain" description="Nucleotidyl transferase" evidence="1">
    <location>
        <begin position="2"/>
        <end position="249"/>
    </location>
</feature>
<reference evidence="2" key="1">
    <citation type="submission" date="2020-05" db="EMBL/GenBank/DDBJ databases">
        <authorList>
            <person name="Chiriac C."/>
            <person name="Salcher M."/>
            <person name="Ghai R."/>
            <person name="Kavagutti S V."/>
        </authorList>
    </citation>
    <scope>NUCLEOTIDE SEQUENCE</scope>
</reference>
<dbReference type="PANTHER" id="PTHR42883:SF2">
    <property type="entry name" value="THYMIDYLYLTRANSFERASE"/>
    <property type="match status" value="1"/>
</dbReference>
<dbReference type="CDD" id="cd04189">
    <property type="entry name" value="G1P_TT_long"/>
    <property type="match status" value="1"/>
</dbReference>
<dbReference type="EMBL" id="CAFBMG010000297">
    <property type="protein sequence ID" value="CAB4924728.1"/>
    <property type="molecule type" value="Genomic_DNA"/>
</dbReference>
<dbReference type="InterPro" id="IPR005835">
    <property type="entry name" value="NTP_transferase_dom"/>
</dbReference>
<name>A0A6J7I1T7_9ZZZZ</name>
<dbReference type="AlphaFoldDB" id="A0A6J7I1T7"/>
<dbReference type="InterPro" id="IPR005908">
    <property type="entry name" value="G1P_thy_trans_l"/>
</dbReference>
<accession>A0A6J7I1T7</accession>
<evidence type="ECO:0000313" key="2">
    <source>
        <dbReference type="EMBL" id="CAB4924728.1"/>
    </source>
</evidence>
<dbReference type="PANTHER" id="PTHR42883">
    <property type="entry name" value="GLUCOSE-1-PHOSPHATE THYMIDYLTRANSFERASE"/>
    <property type="match status" value="1"/>
</dbReference>
<dbReference type="SUPFAM" id="SSF53448">
    <property type="entry name" value="Nucleotide-diphospho-sugar transferases"/>
    <property type="match status" value="1"/>
</dbReference>
<sequence length="368" mass="40482">MKGLILSGGAGTRLRPITHTSAKQLVPVANKPILFYGIEDMAEAGITEVGIITGETGDEIRAAVGDGSTWGINVTYIPQESPQGLAHCVLIAQDFLGDDDFVMYLGDNLLRQGITEFVEAFEADRRAAAEPQLDADSQAPSAQILLTHVHDPERFGVAELDEDGHVIRLVEKPENPPSDLALVGVYLFDRSIHEAVRTIEPSPRGEYEITDAIQWLIDHGHKVRHEVLEGWWKDTGKLEPLLEGNRLVLETIESRIEGTVDESSKLEGRVVIQAGAQIINSHIRGPAIIGERTLIIDSYIGPYTSVYYDCEIRGTELEHSIILEESQILDLPRVADSLVGKQVVAKRSEARPSAIRLMLGDHSRIEVI</sequence>
<evidence type="ECO:0000259" key="1">
    <source>
        <dbReference type="Pfam" id="PF00483"/>
    </source>
</evidence>